<proteinExistence type="inferred from homology"/>
<dbReference type="AlphaFoldDB" id="A0A747HM90"/>
<dbReference type="Pfam" id="PF00437">
    <property type="entry name" value="T2SSE"/>
    <property type="match status" value="1"/>
</dbReference>
<comment type="similarity">
    <text evidence="1">Belongs to the GSP E family.</text>
</comment>
<reference evidence="5" key="1">
    <citation type="journal article" date="2018" name="Genome Biol.">
        <title>SKESA: strategic k-mer extension for scrupulous assemblies.</title>
        <authorList>
            <person name="Souvorov A."/>
            <person name="Agarwala R."/>
            <person name="Lipman D.J."/>
        </authorList>
    </citation>
    <scope>NUCLEOTIDE SEQUENCE</scope>
    <source>
        <strain evidence="5">MA.RM_150</strain>
    </source>
</reference>
<evidence type="ECO:0000256" key="3">
    <source>
        <dbReference type="ARBA" id="ARBA00022840"/>
    </source>
</evidence>
<accession>A0A747HM90</accession>
<feature type="domain" description="Bacterial type II secretion system protein E" evidence="4">
    <location>
        <begin position="1"/>
        <end position="177"/>
    </location>
</feature>
<dbReference type="GO" id="GO:0005886">
    <property type="term" value="C:plasma membrane"/>
    <property type="evidence" value="ECO:0007669"/>
    <property type="project" value="TreeGrafter"/>
</dbReference>
<dbReference type="Gene3D" id="3.40.50.300">
    <property type="entry name" value="P-loop containing nucleotide triphosphate hydrolases"/>
    <property type="match status" value="1"/>
</dbReference>
<evidence type="ECO:0000256" key="1">
    <source>
        <dbReference type="ARBA" id="ARBA00006611"/>
    </source>
</evidence>
<comment type="caution">
    <text evidence="5">The sequence shown here is derived from an EMBL/GenBank/DDBJ whole genome shotgun (WGS) entry which is preliminary data.</text>
</comment>
<evidence type="ECO:0000259" key="4">
    <source>
        <dbReference type="Pfam" id="PF00437"/>
    </source>
</evidence>
<dbReference type="GO" id="GO:0005524">
    <property type="term" value="F:ATP binding"/>
    <property type="evidence" value="ECO:0007669"/>
    <property type="project" value="UniProtKB-KW"/>
</dbReference>
<dbReference type="EMBL" id="DAAVFA010000056">
    <property type="protein sequence ID" value="HAF4407307.1"/>
    <property type="molecule type" value="Genomic_DNA"/>
</dbReference>
<feature type="non-terminal residue" evidence="5">
    <location>
        <position position="1"/>
    </location>
</feature>
<dbReference type="SUPFAM" id="SSF52540">
    <property type="entry name" value="P-loop containing nucleoside triphosphate hydrolases"/>
    <property type="match status" value="1"/>
</dbReference>
<keyword evidence="2" id="KW-0547">Nucleotide-binding</keyword>
<dbReference type="PANTHER" id="PTHR30258:SF3">
    <property type="entry name" value="SLL1921 PROTEIN"/>
    <property type="match status" value="1"/>
</dbReference>
<dbReference type="GO" id="GO:0016887">
    <property type="term" value="F:ATP hydrolysis activity"/>
    <property type="evidence" value="ECO:0007669"/>
    <property type="project" value="TreeGrafter"/>
</dbReference>
<keyword evidence="3" id="KW-0067">ATP-binding</keyword>
<name>A0A747HM90_SALER</name>
<protein>
    <submittedName>
        <fullName evidence="5">Pilus assembly protein</fullName>
    </submittedName>
</protein>
<dbReference type="InterPro" id="IPR001482">
    <property type="entry name" value="T2SS/T4SS_dom"/>
</dbReference>
<dbReference type="InterPro" id="IPR027417">
    <property type="entry name" value="P-loop_NTPase"/>
</dbReference>
<gene>
    <name evidence="5" type="ORF">G8M46_005042</name>
</gene>
<evidence type="ECO:0000256" key="2">
    <source>
        <dbReference type="ARBA" id="ARBA00022741"/>
    </source>
</evidence>
<organism evidence="5">
    <name type="scientific">Salmonella enterica</name>
    <name type="common">Salmonella choleraesuis</name>
    <dbReference type="NCBI Taxonomy" id="28901"/>
    <lineage>
        <taxon>Bacteria</taxon>
        <taxon>Pseudomonadati</taxon>
        <taxon>Pseudomonadota</taxon>
        <taxon>Gammaproteobacteria</taxon>
        <taxon>Enterobacterales</taxon>
        <taxon>Enterobacteriaceae</taxon>
        <taxon>Salmonella</taxon>
    </lineage>
</organism>
<dbReference type="PANTHER" id="PTHR30258">
    <property type="entry name" value="TYPE II SECRETION SYSTEM PROTEIN GSPE-RELATED"/>
    <property type="match status" value="1"/>
</dbReference>
<reference evidence="5" key="2">
    <citation type="submission" date="2020-02" db="EMBL/GenBank/DDBJ databases">
        <authorList>
            <consortium name="NCBI Pathogen Detection Project"/>
        </authorList>
    </citation>
    <scope>NUCLEOTIDE SEQUENCE</scope>
    <source>
        <strain evidence="5">MA.RM_150</strain>
    </source>
</reference>
<feature type="non-terminal residue" evidence="5">
    <location>
        <position position="303"/>
    </location>
</feature>
<evidence type="ECO:0000313" key="5">
    <source>
        <dbReference type="EMBL" id="HAF4407307.1"/>
    </source>
</evidence>
<sequence>VEDPPEGRIRGAIQTPILCDKADEAEVRRAWERALSSALRLDPDAILPGELRDLISILAGIFAAQTGHLVLTTLHANSAFSIPERMITMGANAGLVADAQLLIGLISQRLVQVLCPHCRVPWSVKKDQLTTEEREYLEKYCSVEGICRPENLHFRNESGCPACRKAVVIGGKQVATVGQGVAGRSVVAEVVRPDTMLFRLLIQEGKEAAKAYWLSELGGITRRIHLLHKLNAGLVDPLDADLIVPLDEDEVTLSVSDPVTSSSDIDTAQIERLALVIAASVREGLKQGVEDAIKAGITAGMAA</sequence>